<dbReference type="AlphaFoldDB" id="A0A5R8P650"/>
<feature type="region of interest" description="Disordered" evidence="1">
    <location>
        <begin position="1"/>
        <end position="27"/>
    </location>
</feature>
<evidence type="ECO:0000313" key="2">
    <source>
        <dbReference type="EMBL" id="TLF96807.1"/>
    </source>
</evidence>
<evidence type="ECO:0000256" key="1">
    <source>
        <dbReference type="SAM" id="MobiDB-lite"/>
    </source>
</evidence>
<dbReference type="Proteomes" id="UP000308349">
    <property type="component" value="Unassembled WGS sequence"/>
</dbReference>
<dbReference type="RefSeq" id="WP_138458648.1">
    <property type="nucleotide sequence ID" value="NZ_VBUU01000040.1"/>
</dbReference>
<dbReference type="EMBL" id="VBUU01000040">
    <property type="protein sequence ID" value="TLF96807.1"/>
    <property type="molecule type" value="Genomic_DNA"/>
</dbReference>
<sequence length="163" mass="17988">MFEPPAGNDDFNADAKSAEAATSLESIERMEEEIARRKAELARRQDVDVIDSTGNTIQTQDEADPVWPHDVITIQDKQVQVKRPPAAAIRYLGVFGFGEAGAGRGDFQDFMNRHVSAKSIADIKEWTYDGTIDEKFYDELLKEVVALGTGRPTGPSSSSRPSR</sequence>
<reference evidence="2 3" key="1">
    <citation type="submission" date="2019-05" db="EMBL/GenBank/DDBJ databases">
        <title>Genomes sequences of two Nocardia cyriacigeorgica environmental isolates, type strains Nocardia asteroides ATCC 19247 and Nocardia cyriacigeorgica DSM 44484.</title>
        <authorList>
            <person name="Vautrin F."/>
            <person name="Bergeron E."/>
            <person name="Dubost A."/>
            <person name="Abrouk D."/>
            <person name="Rodriguez Nava V."/>
            <person name="Pujic P."/>
        </authorList>
    </citation>
    <scope>NUCLEOTIDE SEQUENCE [LARGE SCALE GENOMIC DNA]</scope>
    <source>
        <strain evidence="2 3">EML 1456</strain>
    </source>
</reference>
<comment type="caution">
    <text evidence="2">The sequence shown here is derived from an EMBL/GenBank/DDBJ whole genome shotgun (WGS) entry which is preliminary data.</text>
</comment>
<gene>
    <name evidence="2" type="ORF">FEK35_27330</name>
</gene>
<protein>
    <submittedName>
        <fullName evidence="2">Uncharacterized protein</fullName>
    </submittedName>
</protein>
<evidence type="ECO:0000313" key="3">
    <source>
        <dbReference type="Proteomes" id="UP000308349"/>
    </source>
</evidence>
<proteinExistence type="predicted"/>
<dbReference type="InterPro" id="IPR056927">
    <property type="entry name" value="Phage_TAC"/>
</dbReference>
<organism evidence="2 3">
    <name type="scientific">Nocardia cyriacigeorgica</name>
    <dbReference type="NCBI Taxonomy" id="135487"/>
    <lineage>
        <taxon>Bacteria</taxon>
        <taxon>Bacillati</taxon>
        <taxon>Actinomycetota</taxon>
        <taxon>Actinomycetes</taxon>
        <taxon>Mycobacteriales</taxon>
        <taxon>Nocardiaceae</taxon>
        <taxon>Nocardia</taxon>
    </lineage>
</organism>
<accession>A0A5R8P650</accession>
<name>A0A5R8P650_9NOCA</name>
<dbReference type="Pfam" id="PF23781">
    <property type="entry name" value="Phage_TAC_16"/>
    <property type="match status" value="1"/>
</dbReference>